<dbReference type="Proteomes" id="UP000000589">
    <property type="component" value="Chromosome 11"/>
</dbReference>
<dbReference type="AGR" id="MGI:5434049"/>
<dbReference type="AlphaFoldDB" id="A0A9L6KDG4"/>
<reference evidence="2 4" key="1">
    <citation type="journal article" date="2009" name="PLoS Biol.">
        <title>Lineage-specific biology revealed by a finished genome assembly of the mouse.</title>
        <authorList>
            <consortium name="Mouse Genome Sequencing Consortium"/>
            <person name="Church D.M."/>
            <person name="Goodstadt L."/>
            <person name="Hillier L.W."/>
            <person name="Zody M.C."/>
            <person name="Goldstein S."/>
            <person name="She X."/>
            <person name="Bult C.J."/>
            <person name="Agarwala R."/>
            <person name="Cherry J.L."/>
            <person name="DiCuccio M."/>
            <person name="Hlavina W."/>
            <person name="Kapustin Y."/>
            <person name="Meric P."/>
            <person name="Maglott D."/>
            <person name="Birtle Z."/>
            <person name="Marques A.C."/>
            <person name="Graves T."/>
            <person name="Zhou S."/>
            <person name="Teague B."/>
            <person name="Potamousis K."/>
            <person name="Churas C."/>
            <person name="Place M."/>
            <person name="Herschleb J."/>
            <person name="Runnheim R."/>
            <person name="Forrest D."/>
            <person name="Amos-Landgraf J."/>
            <person name="Schwartz D.C."/>
            <person name="Cheng Z."/>
            <person name="Lindblad-Toh K."/>
            <person name="Eichler E.E."/>
            <person name="Ponting C.P."/>
        </authorList>
    </citation>
    <scope>NUCLEOTIDE SEQUENCE [LARGE SCALE GENOMIC DNA]</scope>
    <source>
        <strain evidence="2 4">C57BL/6J</strain>
    </source>
</reference>
<reference evidence="2" key="4">
    <citation type="submission" date="2025-09" db="UniProtKB">
        <authorList>
            <consortium name="Ensembl"/>
        </authorList>
    </citation>
    <scope>IDENTIFICATION</scope>
    <source>
        <strain evidence="2">C57BL/6J</strain>
    </source>
</reference>
<evidence type="ECO:0000313" key="3">
    <source>
        <dbReference type="MGI" id="MGI:5434049"/>
    </source>
</evidence>
<evidence type="ECO:0000256" key="1">
    <source>
        <dbReference type="SAM" id="MobiDB-lite"/>
    </source>
</evidence>
<dbReference type="GeneTree" id="ENSGT00390000007792"/>
<reference evidence="2" key="3">
    <citation type="submission" date="2025-08" db="UniProtKB">
        <authorList>
            <consortium name="Ensembl"/>
        </authorList>
    </citation>
    <scope>IDENTIFICATION</scope>
    <source>
        <strain evidence="2">C57BL/6J</strain>
    </source>
</reference>
<reference evidence="2 4" key="2">
    <citation type="journal article" date="2011" name="PLoS Biol.">
        <title>Modernizing reference genome assemblies.</title>
        <authorList>
            <person name="Church D.M."/>
            <person name="Schneider V.A."/>
            <person name="Graves T."/>
            <person name="Auger K."/>
            <person name="Cunningham F."/>
            <person name="Bouk N."/>
            <person name="Chen H.C."/>
            <person name="Agarwala R."/>
            <person name="McLaren W.M."/>
            <person name="Ritchie G.R."/>
            <person name="Albracht D."/>
            <person name="Kremitzki M."/>
            <person name="Rock S."/>
            <person name="Kotkiewicz H."/>
            <person name="Kremitzki C."/>
            <person name="Wollam A."/>
            <person name="Trani L."/>
            <person name="Fulton L."/>
            <person name="Fulton R."/>
            <person name="Matthews L."/>
            <person name="Whitehead S."/>
            <person name="Chow W."/>
            <person name="Torrance J."/>
            <person name="Dunn M."/>
            <person name="Harden G."/>
            <person name="Threadgold G."/>
            <person name="Wood J."/>
            <person name="Collins J."/>
            <person name="Heath P."/>
            <person name="Griffiths G."/>
            <person name="Pelan S."/>
            <person name="Grafham D."/>
            <person name="Eichler E.E."/>
            <person name="Weinstock G."/>
            <person name="Mardis E.R."/>
            <person name="Wilson R.K."/>
            <person name="Howe K."/>
            <person name="Flicek P."/>
            <person name="Hubbard T."/>
        </authorList>
    </citation>
    <scope>NUCLEOTIDE SEQUENCE [LARGE SCALE GENOMIC DNA]</scope>
    <source>
        <strain evidence="2 4">C57BL/6J</strain>
    </source>
</reference>
<gene>
    <name evidence="2 3" type="primary">Ankrd40cl</name>
</gene>
<keyword evidence="4" id="KW-1185">Reference proteome</keyword>
<name>A0A9L6KDG4_MOUSE</name>
<accession>A0A9L6KDG4</accession>
<dbReference type="Ensembl" id="ENSMUST00000249221.1">
    <property type="protein sequence ID" value="ENSMUSP00000159610.1"/>
    <property type="gene ID" value="ENSMUSG00000094091.4"/>
</dbReference>
<feature type="region of interest" description="Disordered" evidence="1">
    <location>
        <begin position="1"/>
        <end position="87"/>
    </location>
</feature>
<evidence type="ECO:0000313" key="4">
    <source>
        <dbReference type="Proteomes" id="UP000000589"/>
    </source>
</evidence>
<evidence type="ECO:0000313" key="2">
    <source>
        <dbReference type="Ensembl" id="ENSMUSP00000159610.1"/>
    </source>
</evidence>
<feature type="compositionally biased region" description="Basic and acidic residues" evidence="1">
    <location>
        <begin position="57"/>
        <end position="67"/>
    </location>
</feature>
<protein>
    <submittedName>
        <fullName evidence="2">ANKRD40 C-terminal like</fullName>
    </submittedName>
</protein>
<dbReference type="MGI" id="MGI:5434049">
    <property type="gene designation" value="Ankrd40cl"/>
</dbReference>
<proteinExistence type="predicted"/>
<organism evidence="2 4">
    <name type="scientific">Mus musculus</name>
    <name type="common">Mouse</name>
    <dbReference type="NCBI Taxonomy" id="10090"/>
    <lineage>
        <taxon>Eukaryota</taxon>
        <taxon>Metazoa</taxon>
        <taxon>Chordata</taxon>
        <taxon>Craniata</taxon>
        <taxon>Vertebrata</taxon>
        <taxon>Euteleostomi</taxon>
        <taxon>Mammalia</taxon>
        <taxon>Eutheria</taxon>
        <taxon>Euarchontoglires</taxon>
        <taxon>Glires</taxon>
        <taxon>Rodentia</taxon>
        <taxon>Myomorpha</taxon>
        <taxon>Muroidea</taxon>
        <taxon>Muridae</taxon>
        <taxon>Murinae</taxon>
        <taxon>Mus</taxon>
        <taxon>Mus</taxon>
    </lineage>
</organism>
<sequence>MKEPEQGIRETMAGQSQHGMNPHLPTEPHNSTTDSAGLGELLSTGDPPRTSGEDEEAAKHTAPEGQRHSKTPGLSGDRTPLGEEWKP</sequence>